<dbReference type="EMBL" id="SBII01000007">
    <property type="protein sequence ID" value="RWX00101.1"/>
    <property type="molecule type" value="Genomic_DNA"/>
</dbReference>
<keyword evidence="1" id="KW-0175">Coiled coil</keyword>
<feature type="chain" id="PRO_5018571413" evidence="3">
    <location>
        <begin position="19"/>
        <end position="276"/>
    </location>
</feature>
<comment type="caution">
    <text evidence="5">The sequence shown here is derived from an EMBL/GenBank/DDBJ whole genome shotgun (WGS) entry which is preliminary data.</text>
</comment>
<dbReference type="Proteomes" id="UP000287527">
    <property type="component" value="Unassembled WGS sequence"/>
</dbReference>
<gene>
    <name evidence="5" type="ORF">EPI11_11200</name>
</gene>
<dbReference type="PROSITE" id="PS51257">
    <property type="entry name" value="PROKAR_LIPOPROTEIN"/>
    <property type="match status" value="1"/>
</dbReference>
<evidence type="ECO:0000313" key="5">
    <source>
        <dbReference type="EMBL" id="RWX00101.1"/>
    </source>
</evidence>
<dbReference type="OrthoDB" id="5381491at2"/>
<keyword evidence="3" id="KW-0732">Signal</keyword>
<dbReference type="AlphaFoldDB" id="A0A3S4T146"/>
<sequence>MKRTISAVMLLLALTACNKTTPVEQFTVSEAVAVDESPVTAPIENSGKSAQDAMPETDYTSQKIIKNASIRFETEDLLVTADAVKNAVKKYKAQIQSDAEGNSDYTLTRSMIVRIPSQHFESFIAEISKGVKYFDAKEISSEDVTEQYVDTEARLKAKKVLEARYLELIGKAKKVSEILEIEKELSAIREEIEAKEGQLRYMKNRVALSTINLEFYKKTAELPDATVSYGSKIWNAVKSGFNSISSFFIDLLYFWPFILIFVIAFYIVRKKLKKKK</sequence>
<feature type="domain" description="DUF4349" evidence="4">
    <location>
        <begin position="62"/>
        <end position="267"/>
    </location>
</feature>
<name>A0A3S4T146_9FLAO</name>
<evidence type="ECO:0000256" key="1">
    <source>
        <dbReference type="SAM" id="Coils"/>
    </source>
</evidence>
<keyword evidence="6" id="KW-1185">Reference proteome</keyword>
<accession>A0A3S4T146</accession>
<organism evidence="5 6">
    <name type="scientific">Flavobacterium cerinum</name>
    <dbReference type="NCBI Taxonomy" id="2502784"/>
    <lineage>
        <taxon>Bacteria</taxon>
        <taxon>Pseudomonadati</taxon>
        <taxon>Bacteroidota</taxon>
        <taxon>Flavobacteriia</taxon>
        <taxon>Flavobacteriales</taxon>
        <taxon>Flavobacteriaceae</taxon>
        <taxon>Flavobacterium</taxon>
    </lineage>
</organism>
<evidence type="ECO:0000313" key="6">
    <source>
        <dbReference type="Proteomes" id="UP000287527"/>
    </source>
</evidence>
<evidence type="ECO:0000256" key="2">
    <source>
        <dbReference type="SAM" id="Phobius"/>
    </source>
</evidence>
<keyword evidence="2" id="KW-1133">Transmembrane helix</keyword>
<dbReference type="RefSeq" id="WP_128390058.1">
    <property type="nucleotide sequence ID" value="NZ_SBII01000007.1"/>
</dbReference>
<dbReference type="Pfam" id="PF14257">
    <property type="entry name" value="DUF4349"/>
    <property type="match status" value="1"/>
</dbReference>
<proteinExistence type="predicted"/>
<dbReference type="InterPro" id="IPR025645">
    <property type="entry name" value="DUF4349"/>
</dbReference>
<reference evidence="5 6" key="1">
    <citation type="submission" date="2019-01" db="EMBL/GenBank/DDBJ databases">
        <title>Flavobacterium sp. nov.,isolated from freshwater.</title>
        <authorList>
            <person name="Zhang R."/>
            <person name="Du Z.-J."/>
        </authorList>
    </citation>
    <scope>NUCLEOTIDE SEQUENCE [LARGE SCALE GENOMIC DNA]</scope>
    <source>
        <strain evidence="5 6">1E403</strain>
    </source>
</reference>
<keyword evidence="2" id="KW-0472">Membrane</keyword>
<evidence type="ECO:0000256" key="3">
    <source>
        <dbReference type="SAM" id="SignalP"/>
    </source>
</evidence>
<feature type="coiled-coil region" evidence="1">
    <location>
        <begin position="171"/>
        <end position="205"/>
    </location>
</feature>
<keyword evidence="2" id="KW-0812">Transmembrane</keyword>
<feature type="transmembrane region" description="Helical" evidence="2">
    <location>
        <begin position="247"/>
        <end position="268"/>
    </location>
</feature>
<evidence type="ECO:0000259" key="4">
    <source>
        <dbReference type="Pfam" id="PF14257"/>
    </source>
</evidence>
<feature type="signal peptide" evidence="3">
    <location>
        <begin position="1"/>
        <end position="18"/>
    </location>
</feature>
<protein>
    <submittedName>
        <fullName evidence="5">DUF4349 domain-containing protein</fullName>
    </submittedName>
</protein>